<reference evidence="1 2" key="1">
    <citation type="journal article" date="2019" name="Sci. Rep.">
        <title>Orb-weaving spider Araneus ventricosus genome elucidates the spidroin gene catalogue.</title>
        <authorList>
            <person name="Kono N."/>
            <person name="Nakamura H."/>
            <person name="Ohtoshi R."/>
            <person name="Moran D.A.P."/>
            <person name="Shinohara A."/>
            <person name="Yoshida Y."/>
            <person name="Fujiwara M."/>
            <person name="Mori M."/>
            <person name="Tomita M."/>
            <person name="Arakawa K."/>
        </authorList>
    </citation>
    <scope>NUCLEOTIDE SEQUENCE [LARGE SCALE GENOMIC DNA]</scope>
</reference>
<dbReference type="AlphaFoldDB" id="A0A4Y2KV87"/>
<organism evidence="1 2">
    <name type="scientific">Araneus ventricosus</name>
    <name type="common">Orbweaver spider</name>
    <name type="synonym">Epeira ventricosa</name>
    <dbReference type="NCBI Taxonomy" id="182803"/>
    <lineage>
        <taxon>Eukaryota</taxon>
        <taxon>Metazoa</taxon>
        <taxon>Ecdysozoa</taxon>
        <taxon>Arthropoda</taxon>
        <taxon>Chelicerata</taxon>
        <taxon>Arachnida</taxon>
        <taxon>Araneae</taxon>
        <taxon>Araneomorphae</taxon>
        <taxon>Entelegynae</taxon>
        <taxon>Araneoidea</taxon>
        <taxon>Araneidae</taxon>
        <taxon>Araneus</taxon>
    </lineage>
</organism>
<evidence type="ECO:0000313" key="1">
    <source>
        <dbReference type="EMBL" id="GBN06384.1"/>
    </source>
</evidence>
<dbReference type="Proteomes" id="UP000499080">
    <property type="component" value="Unassembled WGS sequence"/>
</dbReference>
<proteinExistence type="predicted"/>
<protein>
    <submittedName>
        <fullName evidence="1">Uncharacterized protein</fullName>
    </submittedName>
</protein>
<evidence type="ECO:0000313" key="2">
    <source>
        <dbReference type="Proteomes" id="UP000499080"/>
    </source>
</evidence>
<comment type="caution">
    <text evidence="1">The sequence shown here is derived from an EMBL/GenBank/DDBJ whole genome shotgun (WGS) entry which is preliminary data.</text>
</comment>
<sequence>MHPRRRTWLHLEGADLCIYRSRVHVEDGPNASRDLLALEDGLVHLETDLCITEDRDTASRDGLARRMNFFSVCWQPIAAHWLTLNA</sequence>
<keyword evidence="2" id="KW-1185">Reference proteome</keyword>
<name>A0A4Y2KV87_ARAVE</name>
<gene>
    <name evidence="1" type="ORF">AVEN_91184_1</name>
</gene>
<dbReference type="EMBL" id="BGPR01116218">
    <property type="protein sequence ID" value="GBN06384.1"/>
    <property type="molecule type" value="Genomic_DNA"/>
</dbReference>
<accession>A0A4Y2KV87</accession>